<dbReference type="PRINTS" id="PR01099">
    <property type="entry name" value="HYETHTZKNASE"/>
</dbReference>
<dbReference type="InterPro" id="IPR000417">
    <property type="entry name" value="Hyethyz_kinase"/>
</dbReference>
<evidence type="ECO:0000313" key="13">
    <source>
        <dbReference type="Proteomes" id="UP000327148"/>
    </source>
</evidence>
<evidence type="ECO:0000256" key="11">
    <source>
        <dbReference type="HAMAP-Rule" id="MF_00228"/>
    </source>
</evidence>
<dbReference type="GO" id="GO:0009228">
    <property type="term" value="P:thiamine biosynthetic process"/>
    <property type="evidence" value="ECO:0007669"/>
    <property type="project" value="UniProtKB-KW"/>
</dbReference>
<dbReference type="HAMAP" id="MF_00228">
    <property type="entry name" value="Thz_kinase"/>
    <property type="match status" value="1"/>
</dbReference>
<evidence type="ECO:0000256" key="4">
    <source>
        <dbReference type="ARBA" id="ARBA00022679"/>
    </source>
</evidence>
<dbReference type="InterPro" id="IPR029056">
    <property type="entry name" value="Ribokinase-like"/>
</dbReference>
<dbReference type="Pfam" id="PF02110">
    <property type="entry name" value="HK"/>
    <property type="match status" value="1"/>
</dbReference>
<evidence type="ECO:0000256" key="3">
    <source>
        <dbReference type="ARBA" id="ARBA00004868"/>
    </source>
</evidence>
<keyword evidence="5 11" id="KW-0479">Metal-binding</keyword>
<feature type="binding site" evidence="11">
    <location>
        <position position="123"/>
    </location>
    <ligand>
        <name>ATP</name>
        <dbReference type="ChEBI" id="CHEBI:30616"/>
    </ligand>
</feature>
<dbReference type="Gene3D" id="3.40.1190.20">
    <property type="match status" value="1"/>
</dbReference>
<keyword evidence="7 11" id="KW-0418">Kinase</keyword>
<comment type="pathway">
    <text evidence="3 11">Cofactor biosynthesis; thiamine diphosphate biosynthesis; 4-methyl-5-(2-phosphoethyl)-thiazole from 5-(2-hydroxyethyl)-4-methylthiazole: step 1/1.</text>
</comment>
<organism evidence="12 13">
    <name type="scientific">Aerococcus sanguinicola</name>
    <dbReference type="NCBI Taxonomy" id="119206"/>
    <lineage>
        <taxon>Bacteria</taxon>
        <taxon>Bacillati</taxon>
        <taxon>Bacillota</taxon>
        <taxon>Bacilli</taxon>
        <taxon>Lactobacillales</taxon>
        <taxon>Aerococcaceae</taxon>
        <taxon>Aerococcus</taxon>
    </lineage>
</organism>
<keyword evidence="10 11" id="KW-0784">Thiamine biosynthesis</keyword>
<keyword evidence="6 11" id="KW-0547">Nucleotide-binding</keyword>
<keyword evidence="9 11" id="KW-0460">Magnesium</keyword>
<dbReference type="GO" id="GO:0004417">
    <property type="term" value="F:hydroxyethylthiazole kinase activity"/>
    <property type="evidence" value="ECO:0007669"/>
    <property type="project" value="UniProtKB-UniRule"/>
</dbReference>
<evidence type="ECO:0000256" key="6">
    <source>
        <dbReference type="ARBA" id="ARBA00022741"/>
    </source>
</evidence>
<comment type="catalytic activity">
    <reaction evidence="1 11">
        <text>5-(2-hydroxyethyl)-4-methylthiazole + ATP = 4-methyl-5-(2-phosphooxyethyl)-thiazole + ADP + H(+)</text>
        <dbReference type="Rhea" id="RHEA:24212"/>
        <dbReference type="ChEBI" id="CHEBI:15378"/>
        <dbReference type="ChEBI" id="CHEBI:17957"/>
        <dbReference type="ChEBI" id="CHEBI:30616"/>
        <dbReference type="ChEBI" id="CHEBI:58296"/>
        <dbReference type="ChEBI" id="CHEBI:456216"/>
        <dbReference type="EC" id="2.7.1.50"/>
    </reaction>
</comment>
<comment type="similarity">
    <text evidence="11">Belongs to the Thz kinase family.</text>
</comment>
<name>A0A5N1GJI6_9LACT</name>
<evidence type="ECO:0000256" key="2">
    <source>
        <dbReference type="ARBA" id="ARBA00001946"/>
    </source>
</evidence>
<keyword evidence="8 11" id="KW-0067">ATP-binding</keyword>
<dbReference type="EMBL" id="VYWO01000006">
    <property type="protein sequence ID" value="KAA9300181.1"/>
    <property type="molecule type" value="Genomic_DNA"/>
</dbReference>
<dbReference type="NCBIfam" id="NF006830">
    <property type="entry name" value="PRK09355.1"/>
    <property type="match status" value="1"/>
</dbReference>
<dbReference type="PIRSF" id="PIRSF000513">
    <property type="entry name" value="Thz_kinase"/>
    <property type="match status" value="1"/>
</dbReference>
<dbReference type="CDD" id="cd01170">
    <property type="entry name" value="THZ_kinase"/>
    <property type="match status" value="1"/>
</dbReference>
<keyword evidence="4 11" id="KW-0808">Transferase</keyword>
<reference evidence="12 13" key="1">
    <citation type="submission" date="2019-09" db="EMBL/GenBank/DDBJ databases">
        <title>Draft genome sequence assemblies of isolates from the urinary tract.</title>
        <authorList>
            <person name="Mores C.R."/>
            <person name="Putonti C."/>
            <person name="Wolfe A.J."/>
        </authorList>
    </citation>
    <scope>NUCLEOTIDE SEQUENCE [LARGE SCALE GENOMIC DNA]</scope>
    <source>
        <strain evidence="12 13">UMB623</strain>
    </source>
</reference>
<dbReference type="AlphaFoldDB" id="A0A5N1GJI6"/>
<feature type="binding site" evidence="11">
    <location>
        <position position="177"/>
    </location>
    <ligand>
        <name>ATP</name>
        <dbReference type="ChEBI" id="CHEBI:30616"/>
    </ligand>
</feature>
<dbReference type="SUPFAM" id="SSF53613">
    <property type="entry name" value="Ribokinase-like"/>
    <property type="match status" value="1"/>
</dbReference>
<evidence type="ECO:0000256" key="1">
    <source>
        <dbReference type="ARBA" id="ARBA00001771"/>
    </source>
</evidence>
<dbReference type="EC" id="2.7.1.50" evidence="11"/>
<evidence type="ECO:0000256" key="8">
    <source>
        <dbReference type="ARBA" id="ARBA00022840"/>
    </source>
</evidence>
<feature type="binding site" evidence="11">
    <location>
        <position position="204"/>
    </location>
    <ligand>
        <name>substrate</name>
    </ligand>
</feature>
<evidence type="ECO:0000256" key="10">
    <source>
        <dbReference type="ARBA" id="ARBA00022977"/>
    </source>
</evidence>
<evidence type="ECO:0000313" key="12">
    <source>
        <dbReference type="EMBL" id="KAA9300181.1"/>
    </source>
</evidence>
<sequence length="277" mass="29036">MEKHLHDSICQTVQAVKEDQPLVPSITNTVTINLVANTQLAAGGSAAMVYLPDEGEAMAQAGEALYINMGTIFPIYEETLPRTVAKLNATQTPWVLDPVAVGMGTSRSQLLLKMREAKPAVIKGNASEIIAMAQLWELLETDQVVASKGVDSLHTTQEARQAALSLARHTGGAVVVSGETDLVTDGTRLITSTGGSQLMTHITGAGCALGGLIAVYATKADPLTAALTGVNAFNYAGSKAEKQAQGPASFQVHLLDELYQASPDDIAGLAIQIEKVD</sequence>
<comment type="cofactor">
    <cofactor evidence="2 11">
        <name>Mg(2+)</name>
        <dbReference type="ChEBI" id="CHEBI:18420"/>
    </cofactor>
</comment>
<proteinExistence type="inferred from homology"/>
<dbReference type="OrthoDB" id="9778146at2"/>
<evidence type="ECO:0000256" key="9">
    <source>
        <dbReference type="ARBA" id="ARBA00022842"/>
    </source>
</evidence>
<dbReference type="Proteomes" id="UP000327148">
    <property type="component" value="Unassembled WGS sequence"/>
</dbReference>
<comment type="caution">
    <text evidence="12">The sequence shown here is derived from an EMBL/GenBank/DDBJ whole genome shotgun (WGS) entry which is preliminary data.</text>
</comment>
<comment type="function">
    <text evidence="11">Catalyzes the phosphorylation of the hydroxyl group of 4-methyl-5-beta-hydroxyethylthiazole (THZ).</text>
</comment>
<dbReference type="GO" id="GO:0009229">
    <property type="term" value="P:thiamine diphosphate biosynthetic process"/>
    <property type="evidence" value="ECO:0007669"/>
    <property type="project" value="UniProtKB-UniRule"/>
</dbReference>
<gene>
    <name evidence="11 12" type="primary">thiM</name>
    <name evidence="12" type="ORF">F6I03_08450</name>
</gene>
<evidence type="ECO:0000256" key="7">
    <source>
        <dbReference type="ARBA" id="ARBA00022777"/>
    </source>
</evidence>
<dbReference type="RefSeq" id="WP_141737885.1">
    <property type="nucleotide sequence ID" value="NZ_VYWO01000006.1"/>
</dbReference>
<dbReference type="GO" id="GO:0000287">
    <property type="term" value="F:magnesium ion binding"/>
    <property type="evidence" value="ECO:0007669"/>
    <property type="project" value="UniProtKB-UniRule"/>
</dbReference>
<dbReference type="GO" id="GO:0005524">
    <property type="term" value="F:ATP binding"/>
    <property type="evidence" value="ECO:0007669"/>
    <property type="project" value="UniProtKB-UniRule"/>
</dbReference>
<evidence type="ECO:0000256" key="5">
    <source>
        <dbReference type="ARBA" id="ARBA00022723"/>
    </source>
</evidence>
<accession>A0A5N1GJI6</accession>
<dbReference type="UniPathway" id="UPA00060">
    <property type="reaction ID" value="UER00139"/>
</dbReference>
<feature type="binding site" evidence="11">
    <location>
        <position position="48"/>
    </location>
    <ligand>
        <name>substrate</name>
    </ligand>
</feature>
<protein>
    <recommendedName>
        <fullName evidence="11">Hydroxyethylthiazole kinase</fullName>
        <ecNumber evidence="11">2.7.1.50</ecNumber>
    </recommendedName>
    <alternativeName>
        <fullName evidence="11">4-methyl-5-beta-hydroxyethylthiazole kinase</fullName>
        <shortName evidence="11">TH kinase</shortName>
        <shortName evidence="11">Thz kinase</shortName>
    </alternativeName>
</protein>